<dbReference type="Proteomes" id="UP000185221">
    <property type="component" value="Unassembled WGS sequence"/>
</dbReference>
<gene>
    <name evidence="1" type="ORF">SAMN05444394_4155</name>
</gene>
<name>A0A1N6HYZ3_9BACT</name>
<dbReference type="EMBL" id="FSRC01000004">
    <property type="protein sequence ID" value="SIO25038.1"/>
    <property type="molecule type" value="Genomic_DNA"/>
</dbReference>
<evidence type="ECO:0008006" key="3">
    <source>
        <dbReference type="Google" id="ProtNLM"/>
    </source>
</evidence>
<reference evidence="2" key="1">
    <citation type="submission" date="2016-11" db="EMBL/GenBank/DDBJ databases">
        <authorList>
            <person name="Varghese N."/>
            <person name="Submissions S."/>
        </authorList>
    </citation>
    <scope>NUCLEOTIDE SEQUENCE [LARGE SCALE GENOMIC DNA]</scope>
    <source>
        <strain evidence="2">DSM 15292</strain>
    </source>
</reference>
<protein>
    <recommendedName>
        <fullName evidence="3">DUF3352 domain-containing protein</fullName>
    </recommendedName>
</protein>
<keyword evidence="2" id="KW-1185">Reference proteome</keyword>
<accession>A0A1N6HYZ3</accession>
<dbReference type="SUPFAM" id="SSF50969">
    <property type="entry name" value="YVTN repeat-like/Quinoprotein amine dehydrogenase"/>
    <property type="match status" value="1"/>
</dbReference>
<dbReference type="OrthoDB" id="1093345at2"/>
<dbReference type="InterPro" id="IPR011044">
    <property type="entry name" value="Quino_amine_DH_bsu"/>
</dbReference>
<evidence type="ECO:0000313" key="2">
    <source>
        <dbReference type="Proteomes" id="UP000185221"/>
    </source>
</evidence>
<proteinExistence type="predicted"/>
<dbReference type="RefSeq" id="WP_074226911.1">
    <property type="nucleotide sequence ID" value="NZ_FSRC01000004.1"/>
</dbReference>
<dbReference type="AlphaFoldDB" id="A0A1N6HYZ3"/>
<sequence>MKIWKSLLVLLFVILLAGGGFWVYQQYFSARKVNSLDLISQDAVFVFETYQGAETWNSLVNDPAWGIFKTFPAFEKLSDQLITLDSLTGESGQIAKLVQKEQLSISLHATGIENFELLYTLNLSPSKTSGLLEDFKSKIPEGSRFQTRMYSDQEVVEYYDQENNRIWSIAILGDLVAFSSSSFLVEQAIRYYLNENQEGFSKLIQNTELDRNSPGRLLLSGKGIASLLKGVAGDRENQAISNLEIMNAALALNLSFKEGLLEFTGPVFYPDPINFTPSIRANLSAIESLISNRTLSLTQYNLESIFETQKIENRAFPFRSTLVGEIQRTLTDRGFFDNFSGELYLLDLEKFGGSDQNLALLARTVDAAPALSLLKDFQKSESEENSDFYLDYEILFVPEEEFPAHLFQGKFHGFGQTFITSVNDILIFANSQQAMKLILDDFTSNNTWRNSSNAPAAKSELNSASGFSRIYLIDEIWSKWTKYSNPSWSSFLQRYTSSFRSFPWISLHINKLPDRTEATLRFPYKSDYTPEIKQSGAISLQPNKSIVLDQKLIYGPATVINYQDNTQDILVQDENNVMHLFNEIGEEVYSYPLDGPIVSDIFQVDYYKNGKLQILLATKNKIYGIDRLGNLLPRYPFSLGNQWISHLNLVDYSNTKEYRYFISTEEGNLFLLDKTGQQLDGWNPLPIQEKTTRAPAHYRIPGKGDYMAALSEKGNLFIFNRRGEKQAGSPVKLGDAIKSRGIVWRDPSSRSFKFVTVTSNGEIIHSNFDGEIGYRNQLIKDDRDSEFMLVPDQKENDFVFISRQYNEVTVLDKSEKQLMNIRVSGDDLIYQYFDFGADRQIFALTDLTQEFCYLYDMEGNLMTTMPLESSSSVQITYQSSKGQYLIRTISGSRITEFLLSE</sequence>
<organism evidence="1 2">
    <name type="scientific">Algoriphagus halophilus</name>
    <dbReference type="NCBI Taxonomy" id="226505"/>
    <lineage>
        <taxon>Bacteria</taxon>
        <taxon>Pseudomonadati</taxon>
        <taxon>Bacteroidota</taxon>
        <taxon>Cytophagia</taxon>
        <taxon>Cytophagales</taxon>
        <taxon>Cyclobacteriaceae</taxon>
        <taxon>Algoriphagus</taxon>
    </lineage>
</organism>
<dbReference type="STRING" id="226505.SAMN05444394_4155"/>
<evidence type="ECO:0000313" key="1">
    <source>
        <dbReference type="EMBL" id="SIO25038.1"/>
    </source>
</evidence>